<dbReference type="CDD" id="cd06583">
    <property type="entry name" value="PGRP"/>
    <property type="match status" value="1"/>
</dbReference>
<dbReference type="Proteomes" id="UP000248856">
    <property type="component" value="Unassembled WGS sequence"/>
</dbReference>
<evidence type="ECO:0000256" key="4">
    <source>
        <dbReference type="ARBA" id="ARBA00023316"/>
    </source>
</evidence>
<dbReference type="PANTHER" id="PTHR30417">
    <property type="entry name" value="N-ACETYLMURAMOYL-L-ALANINE AMIDASE AMID"/>
    <property type="match status" value="1"/>
</dbReference>
<protein>
    <recommendedName>
        <fullName evidence="2">N-acetylmuramoyl-L-alanine amidase</fullName>
        <ecNumber evidence="2">3.5.1.28</ecNumber>
    </recommendedName>
</protein>
<dbReference type="InterPro" id="IPR051206">
    <property type="entry name" value="NAMLAA_amidase_2"/>
</dbReference>
<accession>A0A328Z7N6</accession>
<organism evidence="6 7">
    <name type="scientific">Paracidovorax anthurii</name>
    <dbReference type="NCBI Taxonomy" id="78229"/>
    <lineage>
        <taxon>Bacteria</taxon>
        <taxon>Pseudomonadati</taxon>
        <taxon>Pseudomonadota</taxon>
        <taxon>Betaproteobacteria</taxon>
        <taxon>Burkholderiales</taxon>
        <taxon>Comamonadaceae</taxon>
        <taxon>Paracidovorax</taxon>
    </lineage>
</organism>
<name>A0A328Z7N6_9BURK</name>
<evidence type="ECO:0000313" key="6">
    <source>
        <dbReference type="EMBL" id="RAR80702.1"/>
    </source>
</evidence>
<dbReference type="Pfam" id="PF01510">
    <property type="entry name" value="Amidase_2"/>
    <property type="match status" value="1"/>
</dbReference>
<evidence type="ECO:0000256" key="3">
    <source>
        <dbReference type="ARBA" id="ARBA00022801"/>
    </source>
</evidence>
<dbReference type="OrthoDB" id="8844265at2"/>
<reference evidence="6 7" key="1">
    <citation type="submission" date="2018-06" db="EMBL/GenBank/DDBJ databases">
        <title>Genomic Encyclopedia of Archaeal and Bacterial Type Strains, Phase II (KMG-II): from individual species to whole genera.</title>
        <authorList>
            <person name="Goeker M."/>
        </authorList>
    </citation>
    <scope>NUCLEOTIDE SEQUENCE [LARGE SCALE GENOMIC DNA]</scope>
    <source>
        <strain evidence="6 7">CFPB 3232</strain>
    </source>
</reference>
<evidence type="ECO:0000313" key="7">
    <source>
        <dbReference type="Proteomes" id="UP000248856"/>
    </source>
</evidence>
<dbReference type="EC" id="3.5.1.28" evidence="2"/>
<dbReference type="GO" id="GO:0009253">
    <property type="term" value="P:peptidoglycan catabolic process"/>
    <property type="evidence" value="ECO:0007669"/>
    <property type="project" value="InterPro"/>
</dbReference>
<dbReference type="InterPro" id="IPR036505">
    <property type="entry name" value="Amidase/PGRP_sf"/>
</dbReference>
<dbReference type="GO" id="GO:0009254">
    <property type="term" value="P:peptidoglycan turnover"/>
    <property type="evidence" value="ECO:0007669"/>
    <property type="project" value="TreeGrafter"/>
</dbReference>
<dbReference type="AlphaFoldDB" id="A0A328Z7N6"/>
<evidence type="ECO:0000256" key="1">
    <source>
        <dbReference type="ARBA" id="ARBA00001561"/>
    </source>
</evidence>
<dbReference type="SUPFAM" id="SSF55846">
    <property type="entry name" value="N-acetylmuramoyl-L-alanine amidase-like"/>
    <property type="match status" value="1"/>
</dbReference>
<dbReference type="EMBL" id="QLTA01000022">
    <property type="protein sequence ID" value="RAR80702.1"/>
    <property type="molecule type" value="Genomic_DNA"/>
</dbReference>
<dbReference type="PANTHER" id="PTHR30417:SF1">
    <property type="entry name" value="N-ACETYLMURAMOYL-L-ALANINE AMIDASE AMID"/>
    <property type="match status" value="1"/>
</dbReference>
<keyword evidence="4" id="KW-0961">Cell wall biogenesis/degradation</keyword>
<dbReference type="Gene3D" id="3.40.80.10">
    <property type="entry name" value="Peptidoglycan recognition protein-like"/>
    <property type="match status" value="1"/>
</dbReference>
<evidence type="ECO:0000259" key="5">
    <source>
        <dbReference type="Pfam" id="PF01510"/>
    </source>
</evidence>
<evidence type="ECO:0000256" key="2">
    <source>
        <dbReference type="ARBA" id="ARBA00011901"/>
    </source>
</evidence>
<dbReference type="RefSeq" id="WP_111877622.1">
    <property type="nucleotide sequence ID" value="NZ_CBCSGC010000018.1"/>
</dbReference>
<sequence>MDIDKSGKVQDPRVKLSIYSTIERGEMKVINGIIVHQTGAATAQSSFNSYKGSDPNGAHFLLDKDGTIYQTASIYQKTYHVGFIKSRCMVEHKCTPADVKALKGKTVGRQIGTVEKHKSFPNRYPDNSDSIGIEIVSAVRGQAFEPVTGAQQQSLAWLIAELTSTLGISVQEIYRHPQVSWKNETEASTAQW</sequence>
<comment type="catalytic activity">
    <reaction evidence="1">
        <text>Hydrolyzes the link between N-acetylmuramoyl residues and L-amino acid residues in certain cell-wall glycopeptides.</text>
        <dbReference type="EC" id="3.5.1.28"/>
    </reaction>
</comment>
<proteinExistence type="predicted"/>
<keyword evidence="7" id="KW-1185">Reference proteome</keyword>
<keyword evidence="3" id="KW-0378">Hydrolase</keyword>
<comment type="caution">
    <text evidence="6">The sequence shown here is derived from an EMBL/GenBank/DDBJ whole genome shotgun (WGS) entry which is preliminary data.</text>
</comment>
<feature type="domain" description="N-acetylmuramoyl-L-alanine amidase" evidence="5">
    <location>
        <begin position="29"/>
        <end position="180"/>
    </location>
</feature>
<dbReference type="InterPro" id="IPR002502">
    <property type="entry name" value="Amidase_domain"/>
</dbReference>
<gene>
    <name evidence="6" type="ORF">AX018_102260</name>
</gene>
<dbReference type="GO" id="GO:0008745">
    <property type="term" value="F:N-acetylmuramoyl-L-alanine amidase activity"/>
    <property type="evidence" value="ECO:0007669"/>
    <property type="project" value="UniProtKB-EC"/>
</dbReference>
<dbReference type="GO" id="GO:0071555">
    <property type="term" value="P:cell wall organization"/>
    <property type="evidence" value="ECO:0007669"/>
    <property type="project" value="UniProtKB-KW"/>
</dbReference>